<sequence length="186" mass="21760">MAKGFSQGQQRRVQQAVPSNPLAIKTKKFALEKNKFIGLNMMQLIRNQWYWGFVPLALILINAGLNISKVYPNYWIYVITVLGAILYIAFWAVQFTGVTQLEQYKQLFQKYRYEIDSRQILMKISDTEGGVIKWDMIKTARKDKEAYILDMGSYQFIYLPFTVFNNDNDKKLMDRILKDKGFIAAE</sequence>
<comment type="caution">
    <text evidence="3">The sequence shown here is derived from an EMBL/GenBank/DDBJ whole genome shotgun (WGS) entry which is preliminary data.</text>
</comment>
<keyword evidence="4" id="KW-1185">Reference proteome</keyword>
<dbReference type="Proteomes" id="UP000245489">
    <property type="component" value="Unassembled WGS sequence"/>
</dbReference>
<reference evidence="3 4" key="1">
    <citation type="submission" date="2018-05" db="EMBL/GenBank/DDBJ databases">
        <title>Genomic Encyclopedia of Archaeal and Bacterial Type Strains, Phase II (KMG-II): from individual species to whole genera.</title>
        <authorList>
            <person name="Goeker M."/>
        </authorList>
    </citation>
    <scope>NUCLEOTIDE SEQUENCE [LARGE SCALE GENOMIC DNA]</scope>
    <source>
        <strain evidence="3 4">DSM 22214</strain>
    </source>
</reference>
<dbReference type="Pfam" id="PF14317">
    <property type="entry name" value="YcxB"/>
    <property type="match status" value="1"/>
</dbReference>
<keyword evidence="1" id="KW-1133">Transmembrane helix</keyword>
<gene>
    <name evidence="3" type="ORF">LV89_01294</name>
</gene>
<proteinExistence type="predicted"/>
<keyword evidence="1" id="KW-0812">Transmembrane</keyword>
<feature type="domain" description="YcxB-like C-terminal" evidence="2">
    <location>
        <begin position="119"/>
        <end position="176"/>
    </location>
</feature>
<evidence type="ECO:0000259" key="2">
    <source>
        <dbReference type="Pfam" id="PF14317"/>
    </source>
</evidence>
<dbReference type="RefSeq" id="WP_310588767.1">
    <property type="nucleotide sequence ID" value="NZ_QGGO01000005.1"/>
</dbReference>
<dbReference type="InterPro" id="IPR025588">
    <property type="entry name" value="YcxB-like_C"/>
</dbReference>
<dbReference type="AlphaFoldDB" id="A0A316EGM3"/>
<protein>
    <recommendedName>
        <fullName evidence="2">YcxB-like C-terminal domain-containing protein</fullName>
    </recommendedName>
</protein>
<evidence type="ECO:0000313" key="4">
    <source>
        <dbReference type="Proteomes" id="UP000245489"/>
    </source>
</evidence>
<feature type="transmembrane region" description="Helical" evidence="1">
    <location>
        <begin position="74"/>
        <end position="93"/>
    </location>
</feature>
<dbReference type="EMBL" id="QGGO01000005">
    <property type="protein sequence ID" value="PWK27887.1"/>
    <property type="molecule type" value="Genomic_DNA"/>
</dbReference>
<evidence type="ECO:0000256" key="1">
    <source>
        <dbReference type="SAM" id="Phobius"/>
    </source>
</evidence>
<organism evidence="3 4">
    <name type="scientific">Arcicella aurantiaca</name>
    <dbReference type="NCBI Taxonomy" id="591202"/>
    <lineage>
        <taxon>Bacteria</taxon>
        <taxon>Pseudomonadati</taxon>
        <taxon>Bacteroidota</taxon>
        <taxon>Cytophagia</taxon>
        <taxon>Cytophagales</taxon>
        <taxon>Flectobacillaceae</taxon>
        <taxon>Arcicella</taxon>
    </lineage>
</organism>
<keyword evidence="1" id="KW-0472">Membrane</keyword>
<accession>A0A316EGM3</accession>
<evidence type="ECO:0000313" key="3">
    <source>
        <dbReference type="EMBL" id="PWK27887.1"/>
    </source>
</evidence>
<feature type="transmembrane region" description="Helical" evidence="1">
    <location>
        <begin position="49"/>
        <end position="68"/>
    </location>
</feature>
<name>A0A316EGM3_9BACT</name>